<evidence type="ECO:0000256" key="2">
    <source>
        <dbReference type="SAM" id="Phobius"/>
    </source>
</evidence>
<proteinExistence type="predicted"/>
<evidence type="ECO:0000313" key="4">
    <source>
        <dbReference type="Proteomes" id="UP000005408"/>
    </source>
</evidence>
<evidence type="ECO:0000313" key="3">
    <source>
        <dbReference type="EnsemblMetazoa" id="G32960.1:cds"/>
    </source>
</evidence>
<sequence>MMNNYRMIVLVLWPPPMRLEKQLQNKQTVFEQRKVSNGCIHSFFVAYNSTNRKRMNIWLKIFLTCVVSHKVQMKRQVVNTTCLRLAKPSSQQLRLTCSQYNYHCLLDETLTKEFEVCRKWKWIPKGQCAYFNTYGEGNIDGRHCVNSANLVCPTRQYSSAQTTKYTACYVKKTTSTIEPRTRILYVTSTESSDGGISTFPNSEINDNQRTIMALLIALVIVTSVIIFAAVSYFGRLKCFQRLRKVIPDKKEEDNEDLTDMSSKTDESTPITEPPIVKSYEKEDVKKSYDESLQRILPPKGGYTAKYSSSGYGKIEDKEKSAESTLETVGGQRMEFINEEESEKESIESDKFYDAKSE</sequence>
<keyword evidence="4" id="KW-1185">Reference proteome</keyword>
<evidence type="ECO:0000256" key="1">
    <source>
        <dbReference type="SAM" id="MobiDB-lite"/>
    </source>
</evidence>
<protein>
    <submittedName>
        <fullName evidence="3">Uncharacterized protein</fullName>
    </submittedName>
</protein>
<organism evidence="3 4">
    <name type="scientific">Magallana gigas</name>
    <name type="common">Pacific oyster</name>
    <name type="synonym">Crassostrea gigas</name>
    <dbReference type="NCBI Taxonomy" id="29159"/>
    <lineage>
        <taxon>Eukaryota</taxon>
        <taxon>Metazoa</taxon>
        <taxon>Spiralia</taxon>
        <taxon>Lophotrochozoa</taxon>
        <taxon>Mollusca</taxon>
        <taxon>Bivalvia</taxon>
        <taxon>Autobranchia</taxon>
        <taxon>Pteriomorphia</taxon>
        <taxon>Ostreida</taxon>
        <taxon>Ostreoidea</taxon>
        <taxon>Ostreidae</taxon>
        <taxon>Magallana</taxon>
    </lineage>
</organism>
<keyword evidence="2" id="KW-0472">Membrane</keyword>
<keyword evidence="2" id="KW-1133">Transmembrane helix</keyword>
<feature type="region of interest" description="Disordered" evidence="1">
    <location>
        <begin position="295"/>
        <end position="357"/>
    </location>
</feature>
<name>A0A8W8MLM9_MAGGI</name>
<dbReference type="AlphaFoldDB" id="A0A8W8MLM9"/>
<feature type="compositionally biased region" description="Basic and acidic residues" evidence="1">
    <location>
        <begin position="343"/>
        <end position="357"/>
    </location>
</feature>
<keyword evidence="2" id="KW-0812">Transmembrane</keyword>
<dbReference type="Proteomes" id="UP000005408">
    <property type="component" value="Unassembled WGS sequence"/>
</dbReference>
<feature type="transmembrane region" description="Helical" evidence="2">
    <location>
        <begin position="211"/>
        <end position="234"/>
    </location>
</feature>
<accession>A0A8W8MLM9</accession>
<dbReference type="EnsemblMetazoa" id="G32960.1">
    <property type="protein sequence ID" value="G32960.1:cds"/>
    <property type="gene ID" value="G32960"/>
</dbReference>
<feature type="region of interest" description="Disordered" evidence="1">
    <location>
        <begin position="251"/>
        <end position="277"/>
    </location>
</feature>
<reference evidence="3" key="1">
    <citation type="submission" date="2022-08" db="UniProtKB">
        <authorList>
            <consortium name="EnsemblMetazoa"/>
        </authorList>
    </citation>
    <scope>IDENTIFICATION</scope>
    <source>
        <strain evidence="3">05x7-T-G4-1.051#20</strain>
    </source>
</reference>